<organism evidence="7 8">
    <name type="scientific">Diacronema lutheri</name>
    <name type="common">Unicellular marine alga</name>
    <name type="synonym">Monochrysis lutheri</name>
    <dbReference type="NCBI Taxonomy" id="2081491"/>
    <lineage>
        <taxon>Eukaryota</taxon>
        <taxon>Haptista</taxon>
        <taxon>Haptophyta</taxon>
        <taxon>Pavlovophyceae</taxon>
        <taxon>Pavlovales</taxon>
        <taxon>Pavlovaceae</taxon>
        <taxon>Diacronema</taxon>
    </lineage>
</organism>
<keyword evidence="3" id="KW-0505">Motor protein</keyword>
<sequence>MMVDAAQRRGTGRVGSATDPASFAGSAYGFDVVRLPVAEVQIGSWHVAAKHAEHVVLAVSGAERKLRLEVMQVGAIRRLELAYDDLATLVVGAESGHEGDDGTRLLVHCVRPPLFLKQAPAGGSGVGGGVGGKGGTFAQPDFIHTADFTQGNASQHDVHIYRFARNVLEPALPRLQALGLAFDESERALSEQMASVAADAAAAATTRRPRPYVPRALNTTASSATPRAQAIALIEQKEREMSDRQARYAGICPVRAKIYEAVFTELIAIIRADEPKRGALLERVRAEATMTIAAYNTVFEHSTEFGVRKLTAATELKGSLDASIRLLEAQIAELRREVAAASALVETLEFRAADDAKRSEAKARDVHEIARSNAMLEQLLEVLKPSAPQKEK</sequence>
<dbReference type="OrthoDB" id="1516808at2759"/>
<name>A0A8J5XMV6_DIALT</name>
<keyword evidence="2 5" id="KW-0175">Coiled coil</keyword>
<evidence type="ECO:0000256" key="4">
    <source>
        <dbReference type="ARBA" id="ARBA00038114"/>
    </source>
</evidence>
<dbReference type="PANTHER" id="PTHR13183:SF0">
    <property type="entry name" value="AXONEMAL DYNEIN LIGHT INTERMEDIATE POLYPEPTIDE 1"/>
    <property type="match status" value="1"/>
</dbReference>
<dbReference type="AlphaFoldDB" id="A0A8J5XMV6"/>
<dbReference type="InterPro" id="IPR057939">
    <property type="entry name" value="TRF2_HOY1_PH"/>
</dbReference>
<protein>
    <recommendedName>
        <fullName evidence="6">TRF2/HOY1 PH-like domain-containing protein</fullName>
    </recommendedName>
</protein>
<dbReference type="OMA" id="FEHSTEF"/>
<dbReference type="GO" id="GO:0030286">
    <property type="term" value="C:dynein complex"/>
    <property type="evidence" value="ECO:0007669"/>
    <property type="project" value="UniProtKB-KW"/>
</dbReference>
<feature type="coiled-coil region" evidence="5">
    <location>
        <begin position="317"/>
        <end position="351"/>
    </location>
</feature>
<accession>A0A8J5XMV6</accession>
<comment type="caution">
    <text evidence="7">The sequence shown here is derived from an EMBL/GenBank/DDBJ whole genome shotgun (WGS) entry which is preliminary data.</text>
</comment>
<gene>
    <name evidence="7" type="ORF">KFE25_014044</name>
</gene>
<evidence type="ECO:0000256" key="2">
    <source>
        <dbReference type="ARBA" id="ARBA00023054"/>
    </source>
</evidence>
<dbReference type="Pfam" id="PF24818">
    <property type="entry name" value="PH_TRF2_HOY1"/>
    <property type="match status" value="1"/>
</dbReference>
<dbReference type="InterPro" id="IPR019347">
    <property type="entry name" value="Axonemal_dynein_light_chain"/>
</dbReference>
<comment type="similarity">
    <text evidence="4">Belongs to the inner dynein arm light chain family.</text>
</comment>
<evidence type="ECO:0000313" key="7">
    <source>
        <dbReference type="EMBL" id="KAG8462025.1"/>
    </source>
</evidence>
<dbReference type="GO" id="GO:0005930">
    <property type="term" value="C:axoneme"/>
    <property type="evidence" value="ECO:0007669"/>
    <property type="project" value="TreeGrafter"/>
</dbReference>
<evidence type="ECO:0000256" key="1">
    <source>
        <dbReference type="ARBA" id="ARBA00023017"/>
    </source>
</evidence>
<dbReference type="Proteomes" id="UP000751190">
    <property type="component" value="Unassembled WGS sequence"/>
</dbReference>
<dbReference type="PANTHER" id="PTHR13183">
    <property type="entry name" value="AXONEMAL INNER ARM DYNEIN LIGHT CHAIN 28"/>
    <property type="match status" value="1"/>
</dbReference>
<proteinExistence type="inferred from homology"/>
<reference evidence="7" key="1">
    <citation type="submission" date="2021-05" db="EMBL/GenBank/DDBJ databases">
        <title>The genome of the haptophyte Pavlova lutheri (Diacronema luteri, Pavlovales) - a model for lipid biosynthesis in eukaryotic algae.</title>
        <authorList>
            <person name="Hulatt C.J."/>
            <person name="Posewitz M.C."/>
        </authorList>
    </citation>
    <scope>NUCLEOTIDE SEQUENCE</scope>
    <source>
        <strain evidence="7">NIVA-4/92</strain>
    </source>
</reference>
<dbReference type="Pfam" id="PF10211">
    <property type="entry name" value="Ax_dynein_light"/>
    <property type="match status" value="1"/>
</dbReference>
<feature type="domain" description="TRF2/HOY1 PH-like" evidence="6">
    <location>
        <begin position="35"/>
        <end position="118"/>
    </location>
</feature>
<evidence type="ECO:0000256" key="3">
    <source>
        <dbReference type="ARBA" id="ARBA00023175"/>
    </source>
</evidence>
<dbReference type="GO" id="GO:0045504">
    <property type="term" value="F:dynein heavy chain binding"/>
    <property type="evidence" value="ECO:0007669"/>
    <property type="project" value="TreeGrafter"/>
</dbReference>
<evidence type="ECO:0000259" key="6">
    <source>
        <dbReference type="Pfam" id="PF24818"/>
    </source>
</evidence>
<evidence type="ECO:0000256" key="5">
    <source>
        <dbReference type="SAM" id="Coils"/>
    </source>
</evidence>
<keyword evidence="1" id="KW-0243">Dynein</keyword>
<dbReference type="EMBL" id="JAGTXO010000023">
    <property type="protein sequence ID" value="KAG8462025.1"/>
    <property type="molecule type" value="Genomic_DNA"/>
</dbReference>
<keyword evidence="8" id="KW-1185">Reference proteome</keyword>
<evidence type="ECO:0000313" key="8">
    <source>
        <dbReference type="Proteomes" id="UP000751190"/>
    </source>
</evidence>